<protein>
    <submittedName>
        <fullName evidence="1">Uncharacterized protein</fullName>
    </submittedName>
</protein>
<gene>
    <name evidence="1" type="ORF">J2S75_004350</name>
</gene>
<organism evidence="1 2">
    <name type="scientific">Ancylobacter polymorphus</name>
    <dbReference type="NCBI Taxonomy" id="223390"/>
    <lineage>
        <taxon>Bacteria</taxon>
        <taxon>Pseudomonadati</taxon>
        <taxon>Pseudomonadota</taxon>
        <taxon>Alphaproteobacteria</taxon>
        <taxon>Hyphomicrobiales</taxon>
        <taxon>Xanthobacteraceae</taxon>
        <taxon>Ancylobacter</taxon>
    </lineage>
</organism>
<evidence type="ECO:0000313" key="2">
    <source>
        <dbReference type="Proteomes" id="UP001224682"/>
    </source>
</evidence>
<dbReference type="Proteomes" id="UP001224682">
    <property type="component" value="Unassembled WGS sequence"/>
</dbReference>
<dbReference type="RefSeq" id="WP_307023219.1">
    <property type="nucleotide sequence ID" value="NZ_JAUSUI010000013.1"/>
</dbReference>
<sequence>MRQSAHDIRPIGQAIRDAQRAVDAAEWARDETTASRERTALASLKSQQTRGEQFAVPF</sequence>
<name>A0ABU0BHH9_9HYPH</name>
<keyword evidence="2" id="KW-1185">Reference proteome</keyword>
<proteinExistence type="predicted"/>
<dbReference type="EMBL" id="JAUSUI010000013">
    <property type="protein sequence ID" value="MDQ0305298.1"/>
    <property type="molecule type" value="Genomic_DNA"/>
</dbReference>
<reference evidence="1 2" key="1">
    <citation type="submission" date="2023-07" db="EMBL/GenBank/DDBJ databases">
        <title>Genomic Encyclopedia of Type Strains, Phase IV (KMG-IV): sequencing the most valuable type-strain genomes for metagenomic binning, comparative biology and taxonomic classification.</title>
        <authorList>
            <person name="Goeker M."/>
        </authorList>
    </citation>
    <scope>NUCLEOTIDE SEQUENCE [LARGE SCALE GENOMIC DNA]</scope>
    <source>
        <strain evidence="1 2">DSM 2457</strain>
    </source>
</reference>
<comment type="caution">
    <text evidence="1">The sequence shown here is derived from an EMBL/GenBank/DDBJ whole genome shotgun (WGS) entry which is preliminary data.</text>
</comment>
<evidence type="ECO:0000313" key="1">
    <source>
        <dbReference type="EMBL" id="MDQ0305298.1"/>
    </source>
</evidence>
<accession>A0ABU0BHH9</accession>